<evidence type="ECO:0000313" key="2">
    <source>
        <dbReference type="Proteomes" id="UP001516400"/>
    </source>
</evidence>
<dbReference type="Proteomes" id="UP001516400">
    <property type="component" value="Unassembled WGS sequence"/>
</dbReference>
<proteinExistence type="predicted"/>
<dbReference type="EMBL" id="JABFTP020000001">
    <property type="protein sequence ID" value="KAL3266327.1"/>
    <property type="molecule type" value="Genomic_DNA"/>
</dbReference>
<reference evidence="1 2" key="1">
    <citation type="journal article" date="2021" name="BMC Biol.">
        <title>Horizontally acquired antibacterial genes associated with adaptive radiation of ladybird beetles.</title>
        <authorList>
            <person name="Li H.S."/>
            <person name="Tang X.F."/>
            <person name="Huang Y.H."/>
            <person name="Xu Z.Y."/>
            <person name="Chen M.L."/>
            <person name="Du X.Y."/>
            <person name="Qiu B.Y."/>
            <person name="Chen P.T."/>
            <person name="Zhang W."/>
            <person name="Slipinski A."/>
            <person name="Escalona H.E."/>
            <person name="Waterhouse R.M."/>
            <person name="Zwick A."/>
            <person name="Pang H."/>
        </authorList>
    </citation>
    <scope>NUCLEOTIDE SEQUENCE [LARGE SCALE GENOMIC DNA]</scope>
    <source>
        <strain evidence="1">SYSU2018</strain>
    </source>
</reference>
<evidence type="ECO:0000313" key="1">
    <source>
        <dbReference type="EMBL" id="KAL3266327.1"/>
    </source>
</evidence>
<name>A0ABD2MJ43_9CUCU</name>
<feature type="non-terminal residue" evidence="1">
    <location>
        <position position="63"/>
    </location>
</feature>
<gene>
    <name evidence="1" type="ORF">HHI36_010504</name>
</gene>
<organism evidence="1 2">
    <name type="scientific">Cryptolaemus montrouzieri</name>
    <dbReference type="NCBI Taxonomy" id="559131"/>
    <lineage>
        <taxon>Eukaryota</taxon>
        <taxon>Metazoa</taxon>
        <taxon>Ecdysozoa</taxon>
        <taxon>Arthropoda</taxon>
        <taxon>Hexapoda</taxon>
        <taxon>Insecta</taxon>
        <taxon>Pterygota</taxon>
        <taxon>Neoptera</taxon>
        <taxon>Endopterygota</taxon>
        <taxon>Coleoptera</taxon>
        <taxon>Polyphaga</taxon>
        <taxon>Cucujiformia</taxon>
        <taxon>Coccinelloidea</taxon>
        <taxon>Coccinellidae</taxon>
        <taxon>Scymninae</taxon>
        <taxon>Scymnini</taxon>
        <taxon>Cryptolaemus</taxon>
    </lineage>
</organism>
<comment type="caution">
    <text evidence="1">The sequence shown here is derived from an EMBL/GenBank/DDBJ whole genome shotgun (WGS) entry which is preliminary data.</text>
</comment>
<protein>
    <submittedName>
        <fullName evidence="1">Uncharacterized protein</fullName>
    </submittedName>
</protein>
<accession>A0ABD2MJ43</accession>
<keyword evidence="2" id="KW-1185">Reference proteome</keyword>
<dbReference type="AlphaFoldDB" id="A0ABD2MJ43"/>
<sequence length="63" mass="7091">MQERITEIMNNLLQNEIATKNIQGKLGELKRKVEPKLAEKRAKKIDSSCSMKNNCTQAGSVTE</sequence>